<feature type="transmembrane region" description="Helical" evidence="7">
    <location>
        <begin position="41"/>
        <end position="67"/>
    </location>
</feature>
<keyword evidence="4" id="KW-0443">Lipid metabolism</keyword>
<dbReference type="PANTHER" id="PTHR23063:SF60">
    <property type="entry name" value="LYSOPHOSPHATIDIC ACID:OLEOYL-COA ACYLTRANSFERASE 1"/>
    <property type="match status" value="1"/>
</dbReference>
<evidence type="ECO:0000256" key="4">
    <source>
        <dbReference type="ARBA" id="ARBA00023098"/>
    </source>
</evidence>
<evidence type="ECO:0008006" key="10">
    <source>
        <dbReference type="Google" id="ProtNLM"/>
    </source>
</evidence>
<keyword evidence="3 7" id="KW-1133">Transmembrane helix</keyword>
<evidence type="ECO:0000313" key="8">
    <source>
        <dbReference type="EMBL" id="KZT24445.1"/>
    </source>
</evidence>
<evidence type="ECO:0000256" key="7">
    <source>
        <dbReference type="SAM" id="Phobius"/>
    </source>
</evidence>
<reference evidence="8 9" key="1">
    <citation type="journal article" date="2016" name="Mol. Biol. Evol.">
        <title>Comparative Genomics of Early-Diverging Mushroom-Forming Fungi Provides Insights into the Origins of Lignocellulose Decay Capabilities.</title>
        <authorList>
            <person name="Nagy L.G."/>
            <person name="Riley R."/>
            <person name="Tritt A."/>
            <person name="Adam C."/>
            <person name="Daum C."/>
            <person name="Floudas D."/>
            <person name="Sun H."/>
            <person name="Yadav J.S."/>
            <person name="Pangilinan J."/>
            <person name="Larsson K.H."/>
            <person name="Matsuura K."/>
            <person name="Barry K."/>
            <person name="Labutti K."/>
            <person name="Kuo R."/>
            <person name="Ohm R.A."/>
            <person name="Bhattacharya S.S."/>
            <person name="Shirouzu T."/>
            <person name="Yoshinaga Y."/>
            <person name="Martin F.M."/>
            <person name="Grigoriev I.V."/>
            <person name="Hibbett D.S."/>
        </authorList>
    </citation>
    <scope>NUCLEOTIDE SEQUENCE [LARGE SCALE GENOMIC DNA]</scope>
    <source>
        <strain evidence="8 9">HHB14362 ss-1</strain>
    </source>
</reference>
<keyword evidence="2 7" id="KW-0812">Transmembrane</keyword>
<name>A0A165RYZ1_9AGAM</name>
<dbReference type="EMBL" id="KV425577">
    <property type="protein sequence ID" value="KZT24445.1"/>
    <property type="molecule type" value="Genomic_DNA"/>
</dbReference>
<feature type="transmembrane region" description="Helical" evidence="7">
    <location>
        <begin position="79"/>
        <end position="103"/>
    </location>
</feature>
<evidence type="ECO:0000256" key="3">
    <source>
        <dbReference type="ARBA" id="ARBA00022989"/>
    </source>
</evidence>
<dbReference type="GO" id="GO:0016746">
    <property type="term" value="F:acyltransferase activity"/>
    <property type="evidence" value="ECO:0007669"/>
    <property type="project" value="UniProtKB-KW"/>
</dbReference>
<evidence type="ECO:0000256" key="5">
    <source>
        <dbReference type="ARBA" id="ARBA00023136"/>
    </source>
</evidence>
<accession>A0A165RYZ1</accession>
<gene>
    <name evidence="8" type="ORF">NEOLEDRAFT_1206595</name>
</gene>
<organism evidence="8 9">
    <name type="scientific">Neolentinus lepideus HHB14362 ss-1</name>
    <dbReference type="NCBI Taxonomy" id="1314782"/>
    <lineage>
        <taxon>Eukaryota</taxon>
        <taxon>Fungi</taxon>
        <taxon>Dikarya</taxon>
        <taxon>Basidiomycota</taxon>
        <taxon>Agaricomycotina</taxon>
        <taxon>Agaricomycetes</taxon>
        <taxon>Gloeophyllales</taxon>
        <taxon>Gloeophyllaceae</taxon>
        <taxon>Neolentinus</taxon>
    </lineage>
</organism>
<evidence type="ECO:0000313" key="9">
    <source>
        <dbReference type="Proteomes" id="UP000076761"/>
    </source>
</evidence>
<proteinExistence type="predicted"/>
<protein>
    <recommendedName>
        <fullName evidence="10">Phospholipid/glycerol acyltransferase domain-containing protein</fullName>
    </recommendedName>
</protein>
<evidence type="ECO:0000256" key="2">
    <source>
        <dbReference type="ARBA" id="ARBA00022692"/>
    </source>
</evidence>
<keyword evidence="1" id="KW-0808">Transferase</keyword>
<keyword evidence="9" id="KW-1185">Reference proteome</keyword>
<keyword evidence="5 7" id="KW-0472">Membrane</keyword>
<evidence type="ECO:0000256" key="1">
    <source>
        <dbReference type="ARBA" id="ARBA00022679"/>
    </source>
</evidence>
<sequence>MEKFSAFRDPGTGIQPFLAPVPPLGSDTYGKYLKPLQYVIGLLKFVLAILLFAVYFILVHIICLILVPAGPIHRAVTWLLTALLTRAILFIIGFWWIPVEVVIRKRGRSMRANESWNPSVGDVIVSNWVSWTELLWLAFRYSFRSVFTRCIPCMFNPIFLIPIPVSDPATSVSTQSMPVSHTLGRRTRTGSAAISSPISRAPVPRVPIISYRQVSLLSMIRYTGHIPSGDVTQKSGARSLEEIISKADRPVVLFPECTTSNGRGMLKFSDVVPDLKTKKNKMFLMCVRYDPPASLSPSLAHPIPSSPAWLNPLPHLFGVCTAIIPLTMSIRLLSNSSFEPSDSVAGAKTAEAEEATASIGKIKRMGMGWEDKAAFLEFYRGTRKSGR</sequence>
<dbReference type="FunCoup" id="A0A165RYZ1">
    <property type="interactions" value="52"/>
</dbReference>
<dbReference type="STRING" id="1314782.A0A165RYZ1"/>
<dbReference type="GO" id="GO:0006629">
    <property type="term" value="P:lipid metabolic process"/>
    <property type="evidence" value="ECO:0007669"/>
    <property type="project" value="UniProtKB-KW"/>
</dbReference>
<dbReference type="OrthoDB" id="272512at2759"/>
<dbReference type="AlphaFoldDB" id="A0A165RYZ1"/>
<dbReference type="PANTHER" id="PTHR23063">
    <property type="entry name" value="PHOSPHOLIPID ACYLTRANSFERASE"/>
    <property type="match status" value="1"/>
</dbReference>
<keyword evidence="6" id="KW-0012">Acyltransferase</keyword>
<evidence type="ECO:0000256" key="6">
    <source>
        <dbReference type="ARBA" id="ARBA00023315"/>
    </source>
</evidence>
<dbReference type="Proteomes" id="UP000076761">
    <property type="component" value="Unassembled WGS sequence"/>
</dbReference>
<dbReference type="InParanoid" id="A0A165RYZ1"/>